<evidence type="ECO:0000313" key="1">
    <source>
        <dbReference type="EMBL" id="KAI0068768.1"/>
    </source>
</evidence>
<name>A0ACB8TK51_9AGAM</name>
<evidence type="ECO:0000313" key="2">
    <source>
        <dbReference type="Proteomes" id="UP000814140"/>
    </source>
</evidence>
<dbReference type="Proteomes" id="UP000814140">
    <property type="component" value="Unassembled WGS sequence"/>
</dbReference>
<sequence length="679" mass="74315">MKYVALLSGGKDSCYNLLHCRKNGHELVAAASLGPEAGKEELDSYLYQTVGQDAIELVARALDVPIFRRVISGTAVEQGAEYGGRDAKNRGGTVGDETEDLYALLADVKSHHPDVEGVSVGAILSSYQRVRVEHVCMRLSLTPLCYLWQRDQAELLSEMIAAGMEAILIKVAGIGLTTKHLGQTLAQMEPTFIKLNTLYGSHICGEGGEYETLTLDCQMFKQRITLVDTETVVHSDSDFATVAFLRVKNARLDPKISGELSQVAVPPLLDEGHLVAEETISIATTESHDQASSTWFDSVLDPPQATVSTKRVDDWVAITNVLAINTVVALTLEDEVRECFRALQTALEAHSLLLSNVANINIFLSSMDYFAQMNAIYSTFFGTSPPARACVAVDLPSPCRVKLDCVAYAEQGPSDRQALHVQSVSYWAPANIGPYSQAITVGERIFISGQIGLIPSSMTLPSPRASGLEAALVRQHTDRILEAFRSNTGGGWAGHAQCIIHWFAHGSDLHRVTQDQSSKIEDAPVLFVEVKDLPKNALVEKQVLYHTGRGLVNDEDGEPEVISKAPKFYRGNLSDDDIIVHWELSQFDHTSASAAVICGKGFGDSANISRHLKAIKPLQAPFANSFSVRLFHKRNTPVPKLYYQLFSPSEGPALTTIPCRYISTRDYDDWDYAMCIIAS</sequence>
<gene>
    <name evidence="1" type="ORF">BV25DRAFT_1986338</name>
</gene>
<comment type="caution">
    <text evidence="1">The sequence shown here is derived from an EMBL/GenBank/DDBJ whole genome shotgun (WGS) entry which is preliminary data.</text>
</comment>
<dbReference type="EMBL" id="MU277187">
    <property type="protein sequence ID" value="KAI0068768.1"/>
    <property type="molecule type" value="Genomic_DNA"/>
</dbReference>
<proteinExistence type="predicted"/>
<reference evidence="1" key="1">
    <citation type="submission" date="2021-03" db="EMBL/GenBank/DDBJ databases">
        <authorList>
            <consortium name="DOE Joint Genome Institute"/>
            <person name="Ahrendt S."/>
            <person name="Looney B.P."/>
            <person name="Miyauchi S."/>
            <person name="Morin E."/>
            <person name="Drula E."/>
            <person name="Courty P.E."/>
            <person name="Chicoki N."/>
            <person name="Fauchery L."/>
            <person name="Kohler A."/>
            <person name="Kuo A."/>
            <person name="Labutti K."/>
            <person name="Pangilinan J."/>
            <person name="Lipzen A."/>
            <person name="Riley R."/>
            <person name="Andreopoulos W."/>
            <person name="He G."/>
            <person name="Johnson J."/>
            <person name="Barry K.W."/>
            <person name="Grigoriev I.V."/>
            <person name="Nagy L."/>
            <person name="Hibbett D."/>
            <person name="Henrissat B."/>
            <person name="Matheny P.B."/>
            <person name="Labbe J."/>
            <person name="Martin F."/>
        </authorList>
    </citation>
    <scope>NUCLEOTIDE SEQUENCE</scope>
    <source>
        <strain evidence="1">HHB10654</strain>
    </source>
</reference>
<reference evidence="1" key="2">
    <citation type="journal article" date="2022" name="New Phytol.">
        <title>Evolutionary transition to the ectomycorrhizal habit in the genomes of a hyperdiverse lineage of mushroom-forming fungi.</title>
        <authorList>
            <person name="Looney B."/>
            <person name="Miyauchi S."/>
            <person name="Morin E."/>
            <person name="Drula E."/>
            <person name="Courty P.E."/>
            <person name="Kohler A."/>
            <person name="Kuo A."/>
            <person name="LaButti K."/>
            <person name="Pangilinan J."/>
            <person name="Lipzen A."/>
            <person name="Riley R."/>
            <person name="Andreopoulos W."/>
            <person name="He G."/>
            <person name="Johnson J."/>
            <person name="Nolan M."/>
            <person name="Tritt A."/>
            <person name="Barry K.W."/>
            <person name="Grigoriev I.V."/>
            <person name="Nagy L.G."/>
            <person name="Hibbett D."/>
            <person name="Henrissat B."/>
            <person name="Matheny P.B."/>
            <person name="Labbe J."/>
            <person name="Martin F.M."/>
        </authorList>
    </citation>
    <scope>NUCLEOTIDE SEQUENCE</scope>
    <source>
        <strain evidence="1">HHB10654</strain>
    </source>
</reference>
<organism evidence="1 2">
    <name type="scientific">Artomyces pyxidatus</name>
    <dbReference type="NCBI Taxonomy" id="48021"/>
    <lineage>
        <taxon>Eukaryota</taxon>
        <taxon>Fungi</taxon>
        <taxon>Dikarya</taxon>
        <taxon>Basidiomycota</taxon>
        <taxon>Agaricomycotina</taxon>
        <taxon>Agaricomycetes</taxon>
        <taxon>Russulales</taxon>
        <taxon>Auriscalpiaceae</taxon>
        <taxon>Artomyces</taxon>
    </lineage>
</organism>
<keyword evidence="2" id="KW-1185">Reference proteome</keyword>
<accession>A0ACB8TK51</accession>
<protein>
    <submittedName>
        <fullName evidence="1">Uncharacterized protein</fullName>
    </submittedName>
</protein>